<protein>
    <submittedName>
        <fullName evidence="2">DUF983 domain-containing protein</fullName>
    </submittedName>
</protein>
<dbReference type="Pfam" id="PF06170">
    <property type="entry name" value="DUF983"/>
    <property type="match status" value="1"/>
</dbReference>
<reference evidence="3" key="1">
    <citation type="journal article" date="2019" name="Int. J. Syst. Evol. Microbiol.">
        <title>The Global Catalogue of Microorganisms (GCM) 10K type strain sequencing project: providing services to taxonomists for standard genome sequencing and annotation.</title>
        <authorList>
            <consortium name="The Broad Institute Genomics Platform"/>
            <consortium name="The Broad Institute Genome Sequencing Center for Infectious Disease"/>
            <person name="Wu L."/>
            <person name="Ma J."/>
        </authorList>
    </citation>
    <scope>NUCLEOTIDE SEQUENCE [LARGE SCALE GENOMIC DNA]</scope>
    <source>
        <strain evidence="3">CGMCC 1.16275</strain>
    </source>
</reference>
<feature type="transmembrane region" description="Helical" evidence="1">
    <location>
        <begin position="92"/>
        <end position="111"/>
    </location>
</feature>
<comment type="caution">
    <text evidence="2">The sequence shown here is derived from an EMBL/GenBank/DDBJ whole genome shotgun (WGS) entry which is preliminary data.</text>
</comment>
<dbReference type="EMBL" id="JBHUDY010000001">
    <property type="protein sequence ID" value="MFD1610361.1"/>
    <property type="molecule type" value="Genomic_DNA"/>
</dbReference>
<dbReference type="InterPro" id="IPR009325">
    <property type="entry name" value="DUF983"/>
</dbReference>
<feature type="transmembrane region" description="Helical" evidence="1">
    <location>
        <begin position="66"/>
        <end position="86"/>
    </location>
</feature>
<gene>
    <name evidence="2" type="ORF">ACFSCW_00940</name>
</gene>
<keyword evidence="1" id="KW-1133">Transmembrane helix</keyword>
<evidence type="ECO:0000313" key="2">
    <source>
        <dbReference type="EMBL" id="MFD1610361.1"/>
    </source>
</evidence>
<dbReference type="Proteomes" id="UP001597115">
    <property type="component" value="Unassembled WGS sequence"/>
</dbReference>
<sequence>MNSETRPEHFAWSEEGKWKWIARVGWKGLCPRCGKGPLFQGWLKVRESCPVCGLDYRFATPDDGPAFFALCLTAFPLIFFVVWLEVAYAPPWWVHVITSGPLMALGTVASLRPFKGWLVASQYVNRAEEAGTEDLARRIDRRD</sequence>
<proteinExistence type="predicted"/>
<keyword evidence="1" id="KW-0812">Transmembrane</keyword>
<evidence type="ECO:0000256" key="1">
    <source>
        <dbReference type="SAM" id="Phobius"/>
    </source>
</evidence>
<accession>A0ABW4HXN6</accession>
<dbReference type="RefSeq" id="WP_380885964.1">
    <property type="nucleotide sequence ID" value="NZ_JBHUDY010000001.1"/>
</dbReference>
<keyword evidence="3" id="KW-1185">Reference proteome</keyword>
<name>A0ABW4HXN6_9SPHN</name>
<keyword evidence="1" id="KW-0472">Membrane</keyword>
<organism evidence="2 3">
    <name type="scientific">Sphingomonas tabacisoli</name>
    <dbReference type="NCBI Taxonomy" id="2249466"/>
    <lineage>
        <taxon>Bacteria</taxon>
        <taxon>Pseudomonadati</taxon>
        <taxon>Pseudomonadota</taxon>
        <taxon>Alphaproteobacteria</taxon>
        <taxon>Sphingomonadales</taxon>
        <taxon>Sphingomonadaceae</taxon>
        <taxon>Sphingomonas</taxon>
    </lineage>
</organism>
<evidence type="ECO:0000313" key="3">
    <source>
        <dbReference type="Proteomes" id="UP001597115"/>
    </source>
</evidence>